<feature type="transmembrane region" description="Helical" evidence="6">
    <location>
        <begin position="207"/>
        <end position="229"/>
    </location>
</feature>
<evidence type="ECO:0000256" key="1">
    <source>
        <dbReference type="ARBA" id="ARBA00004141"/>
    </source>
</evidence>
<evidence type="ECO:0000313" key="9">
    <source>
        <dbReference type="Proteomes" id="UP001634007"/>
    </source>
</evidence>
<comment type="caution">
    <text evidence="8">The sequence shown here is derived from an EMBL/GenBank/DDBJ whole genome shotgun (WGS) entry which is preliminary data.</text>
</comment>
<accession>A0ABD3LP16</accession>
<feature type="compositionally biased region" description="Low complexity" evidence="7">
    <location>
        <begin position="16"/>
        <end position="48"/>
    </location>
</feature>
<feature type="transmembrane region" description="Helical" evidence="6">
    <location>
        <begin position="420"/>
        <end position="447"/>
    </location>
</feature>
<evidence type="ECO:0000256" key="7">
    <source>
        <dbReference type="SAM" id="MobiDB-lite"/>
    </source>
</evidence>
<evidence type="ECO:0000256" key="4">
    <source>
        <dbReference type="ARBA" id="ARBA00022989"/>
    </source>
</evidence>
<comment type="subcellular location">
    <subcellularLocation>
        <location evidence="1">Membrane</location>
        <topology evidence="1">Multi-pass membrane protein</topology>
    </subcellularLocation>
</comment>
<feature type="transmembrane region" description="Helical" evidence="6">
    <location>
        <begin position="459"/>
        <end position="480"/>
    </location>
</feature>
<organism evidence="8 9">
    <name type="scientific">Eucalyptus globulus</name>
    <name type="common">Tasmanian blue gum</name>
    <dbReference type="NCBI Taxonomy" id="34317"/>
    <lineage>
        <taxon>Eukaryota</taxon>
        <taxon>Viridiplantae</taxon>
        <taxon>Streptophyta</taxon>
        <taxon>Embryophyta</taxon>
        <taxon>Tracheophyta</taxon>
        <taxon>Spermatophyta</taxon>
        <taxon>Magnoliopsida</taxon>
        <taxon>eudicotyledons</taxon>
        <taxon>Gunneridae</taxon>
        <taxon>Pentapetalae</taxon>
        <taxon>rosids</taxon>
        <taxon>malvids</taxon>
        <taxon>Myrtales</taxon>
        <taxon>Myrtaceae</taxon>
        <taxon>Myrtoideae</taxon>
        <taxon>Eucalypteae</taxon>
        <taxon>Eucalyptus</taxon>
    </lineage>
</organism>
<proteinExistence type="inferred from homology"/>
<dbReference type="EMBL" id="JBJKBG010000001">
    <property type="protein sequence ID" value="KAL3753530.1"/>
    <property type="molecule type" value="Genomic_DNA"/>
</dbReference>
<feature type="transmembrane region" description="Helical" evidence="6">
    <location>
        <begin position="518"/>
        <end position="539"/>
    </location>
</feature>
<dbReference type="Pfam" id="PF01554">
    <property type="entry name" value="MatE"/>
    <property type="match status" value="2"/>
</dbReference>
<dbReference type="CDD" id="cd13136">
    <property type="entry name" value="MATE_DinF_like"/>
    <property type="match status" value="1"/>
</dbReference>
<feature type="transmembrane region" description="Helical" evidence="6">
    <location>
        <begin position="249"/>
        <end position="271"/>
    </location>
</feature>
<evidence type="ECO:0000256" key="2">
    <source>
        <dbReference type="ARBA" id="ARBA00010199"/>
    </source>
</evidence>
<name>A0ABD3LP16_EUCGL</name>
<evidence type="ECO:0000313" key="8">
    <source>
        <dbReference type="EMBL" id="KAL3753530.1"/>
    </source>
</evidence>
<comment type="similarity">
    <text evidence="2 6">Belongs to the multi antimicrobial extrusion (MATE) (TC 2.A.66.1) family.</text>
</comment>
<comment type="caution">
    <text evidence="6">Lacks conserved residue(s) required for the propagation of feature annotation.</text>
</comment>
<keyword evidence="4 6" id="KW-1133">Transmembrane helix</keyword>
<feature type="transmembrane region" description="Helical" evidence="6">
    <location>
        <begin position="344"/>
        <end position="366"/>
    </location>
</feature>
<gene>
    <name evidence="8" type="ORF">ACJRO7_000866</name>
</gene>
<dbReference type="NCBIfam" id="TIGR00797">
    <property type="entry name" value="matE"/>
    <property type="match status" value="1"/>
</dbReference>
<dbReference type="PANTHER" id="PTHR42893">
    <property type="entry name" value="PROTEIN DETOXIFICATION 44, CHLOROPLASTIC-RELATED"/>
    <property type="match status" value="1"/>
</dbReference>
<keyword evidence="9" id="KW-1185">Reference proteome</keyword>
<feature type="compositionally biased region" description="Polar residues" evidence="7">
    <location>
        <begin position="57"/>
        <end position="66"/>
    </location>
</feature>
<dbReference type="AlphaFoldDB" id="A0ABD3LP16"/>
<dbReference type="Proteomes" id="UP001634007">
    <property type="component" value="Unassembled WGS sequence"/>
</dbReference>
<dbReference type="PANTHER" id="PTHR42893:SF46">
    <property type="entry name" value="PROTEIN DETOXIFICATION 44, CHLOROPLASTIC"/>
    <property type="match status" value="1"/>
</dbReference>
<dbReference type="InterPro" id="IPR044644">
    <property type="entry name" value="DinF-like"/>
</dbReference>
<keyword evidence="3 6" id="KW-0812">Transmembrane</keyword>
<feature type="region of interest" description="Disordered" evidence="7">
    <location>
        <begin position="1"/>
        <end position="77"/>
    </location>
</feature>
<evidence type="ECO:0000256" key="3">
    <source>
        <dbReference type="ARBA" id="ARBA00022692"/>
    </source>
</evidence>
<feature type="transmembrane region" description="Helical" evidence="6">
    <location>
        <begin position="492"/>
        <end position="512"/>
    </location>
</feature>
<protein>
    <recommendedName>
        <fullName evidence="6">Protein DETOXIFICATION</fullName>
    </recommendedName>
    <alternativeName>
        <fullName evidence="6">Multidrug and toxic compound extrusion protein</fullName>
    </alternativeName>
</protein>
<evidence type="ECO:0000256" key="5">
    <source>
        <dbReference type="ARBA" id="ARBA00023136"/>
    </source>
</evidence>
<keyword evidence="5 6" id="KW-0472">Membrane</keyword>
<reference evidence="8 9" key="1">
    <citation type="submission" date="2024-11" db="EMBL/GenBank/DDBJ databases">
        <title>Chromosome-level genome assembly of Eucalyptus globulus Labill. provides insights into its genome evolution.</title>
        <authorList>
            <person name="Li X."/>
        </authorList>
    </citation>
    <scope>NUCLEOTIDE SEQUENCE [LARGE SCALE GENOMIC DNA]</scope>
    <source>
        <strain evidence="8">CL2024</strain>
        <tissue evidence="8">Fresh tender leaves</tissue>
    </source>
</reference>
<dbReference type="InterPro" id="IPR002528">
    <property type="entry name" value="MATE_fam"/>
</dbReference>
<dbReference type="GO" id="GO:0016020">
    <property type="term" value="C:membrane"/>
    <property type="evidence" value="ECO:0007669"/>
    <property type="project" value="UniProtKB-SubCell"/>
</dbReference>
<feature type="transmembrane region" description="Helical" evidence="6">
    <location>
        <begin position="386"/>
        <end position="408"/>
    </location>
</feature>
<evidence type="ECO:0000256" key="6">
    <source>
        <dbReference type="RuleBase" id="RU004914"/>
    </source>
</evidence>
<sequence length="558" mass="58669">MAIGLSPHHRLLTSVSRLPSNRHPSSSSSSAAPRSSCRVRCSARSKASPESPDVKQSAATVRSSSPEPRAEVEKAGGATPTKSLNWVGRVLESSRDGFRFSEIGLEVLSIALPAALALAADPITSLVDSAFVGHLGSSELAAVGVSVSVFNLVSKLFNVPLLNITTSFVAEEQAVANKGSDDYRQLGDGFAEEQKTKKLLPSLSASLALATGIGIAESIALSAGSGFWINLMGISVDSPIRIPAEQFLYLRAFGAPAIVVALAAQGAFRGFKDTKTPLYAIVAGNLLNAFLDPILIFFFGLGIGGAAAATVTSEYLIALLLLWKLNDEVLLISPNFDGKKIIQYLKSGGLLIGRTLAVLITMTLATSMAARRGPIPMAGYQICTQVWLTVSLLTDALAIAGQALLARGYSQGDYEQAREVIYIVLQIGVATGVALAVILFVGFGAFSRLFSTDSEVLEIALSGILFVAGSQPINAVAFVIDGLYYGVSDFGYAAYSMVFVGVVSSAFLLATAPTFGLAGVWAGLFLFMTLRVVAGIWRLGTKGGPWKRIWSEAEQGSD</sequence>